<organism evidence="9 10">
    <name type="scientific">Cuscuta campestris</name>
    <dbReference type="NCBI Taxonomy" id="132261"/>
    <lineage>
        <taxon>Eukaryota</taxon>
        <taxon>Viridiplantae</taxon>
        <taxon>Streptophyta</taxon>
        <taxon>Embryophyta</taxon>
        <taxon>Tracheophyta</taxon>
        <taxon>Spermatophyta</taxon>
        <taxon>Magnoliopsida</taxon>
        <taxon>eudicotyledons</taxon>
        <taxon>Gunneridae</taxon>
        <taxon>Pentapetalae</taxon>
        <taxon>asterids</taxon>
        <taxon>lamiids</taxon>
        <taxon>Solanales</taxon>
        <taxon>Convolvulaceae</taxon>
        <taxon>Cuscuteae</taxon>
        <taxon>Cuscuta</taxon>
        <taxon>Cuscuta subgen. Grammica</taxon>
        <taxon>Cuscuta sect. Cleistogrammica</taxon>
    </lineage>
</organism>
<evidence type="ECO:0000256" key="5">
    <source>
        <dbReference type="PROSITE-ProRule" id="PRU00175"/>
    </source>
</evidence>
<keyword evidence="5" id="KW-0479">Metal-binding</keyword>
<dbReference type="PROSITE" id="PS50089">
    <property type="entry name" value="ZF_RING_2"/>
    <property type="match status" value="1"/>
</dbReference>
<comment type="subcellular location">
    <subcellularLocation>
        <location evidence="4">Nucleus</location>
        <location evidence="4">Nuclear body</location>
    </subcellularLocation>
</comment>
<comment type="catalytic activity">
    <reaction evidence="1">
        <text>S-ubiquitinyl-[E2 ubiquitin-conjugating enzyme]-L-cysteine + [acceptor protein]-L-lysine = [E2 ubiquitin-conjugating enzyme]-L-cysteine + N(6)-ubiquitinyl-[acceptor protein]-L-lysine.</text>
        <dbReference type="EC" id="2.3.2.27"/>
    </reaction>
</comment>
<proteinExistence type="predicted"/>
<protein>
    <recommendedName>
        <fullName evidence="2">RING-type E3 ubiquitin transferase</fullName>
        <ecNumber evidence="2">2.3.2.27</ecNumber>
    </recommendedName>
</protein>
<dbReference type="GO" id="GO:0016567">
    <property type="term" value="P:protein ubiquitination"/>
    <property type="evidence" value="ECO:0007669"/>
    <property type="project" value="InterPro"/>
</dbReference>
<accession>A0A484NAT8</accession>
<keyword evidence="10" id="KW-1185">Reference proteome</keyword>
<keyword evidence="3" id="KW-0853">WD repeat</keyword>
<dbReference type="InterPro" id="IPR036322">
    <property type="entry name" value="WD40_repeat_dom_sf"/>
</dbReference>
<evidence type="ECO:0000256" key="2">
    <source>
        <dbReference type="ARBA" id="ARBA00012483"/>
    </source>
</evidence>
<reference evidence="9 10" key="1">
    <citation type="submission" date="2018-04" db="EMBL/GenBank/DDBJ databases">
        <authorList>
            <person name="Vogel A."/>
        </authorList>
    </citation>
    <scope>NUCLEOTIDE SEQUENCE [LARGE SCALE GENOMIC DNA]</scope>
</reference>
<dbReference type="EMBL" id="OOIL02006555">
    <property type="protein sequence ID" value="VFQ97616.1"/>
    <property type="molecule type" value="Genomic_DNA"/>
</dbReference>
<evidence type="ECO:0000256" key="1">
    <source>
        <dbReference type="ARBA" id="ARBA00000900"/>
    </source>
</evidence>
<keyword evidence="6" id="KW-0175">Coiled coil</keyword>
<dbReference type="GO" id="GO:0061630">
    <property type="term" value="F:ubiquitin protein ligase activity"/>
    <property type="evidence" value="ECO:0007669"/>
    <property type="project" value="UniProtKB-EC"/>
</dbReference>
<evidence type="ECO:0000313" key="9">
    <source>
        <dbReference type="EMBL" id="VFQ97616.1"/>
    </source>
</evidence>
<evidence type="ECO:0000256" key="3">
    <source>
        <dbReference type="ARBA" id="ARBA00022574"/>
    </source>
</evidence>
<dbReference type="Pfam" id="PF13639">
    <property type="entry name" value="zf-RING_2"/>
    <property type="match status" value="1"/>
</dbReference>
<dbReference type="GO" id="GO:0016604">
    <property type="term" value="C:nuclear body"/>
    <property type="evidence" value="ECO:0007669"/>
    <property type="project" value="UniProtKB-SubCell"/>
</dbReference>
<dbReference type="Pfam" id="PF23419">
    <property type="entry name" value="WD40_RFWD3"/>
    <property type="match status" value="1"/>
</dbReference>
<dbReference type="Gene3D" id="2.130.10.10">
    <property type="entry name" value="YVTN repeat-like/Quinoprotein amine dehydrogenase"/>
    <property type="match status" value="1"/>
</dbReference>
<evidence type="ECO:0000256" key="6">
    <source>
        <dbReference type="SAM" id="Coils"/>
    </source>
</evidence>
<dbReference type="GO" id="GO:0008270">
    <property type="term" value="F:zinc ion binding"/>
    <property type="evidence" value="ECO:0007669"/>
    <property type="project" value="UniProtKB-KW"/>
</dbReference>
<dbReference type="Proteomes" id="UP000595140">
    <property type="component" value="Unassembled WGS sequence"/>
</dbReference>
<gene>
    <name evidence="9" type="ORF">CCAM_LOCUS39392</name>
</gene>
<dbReference type="InterPro" id="IPR001841">
    <property type="entry name" value="Znf_RING"/>
</dbReference>
<keyword evidence="5" id="KW-0863">Zinc-finger</keyword>
<dbReference type="InterPro" id="IPR015943">
    <property type="entry name" value="WD40/YVTN_repeat-like_dom_sf"/>
</dbReference>
<dbReference type="SUPFAM" id="SSF57850">
    <property type="entry name" value="RING/U-box"/>
    <property type="match status" value="1"/>
</dbReference>
<name>A0A484NAT8_9ASTE</name>
<evidence type="ECO:0000256" key="7">
    <source>
        <dbReference type="SAM" id="MobiDB-lite"/>
    </source>
</evidence>
<evidence type="ECO:0000313" key="10">
    <source>
        <dbReference type="Proteomes" id="UP000595140"/>
    </source>
</evidence>
<dbReference type="OrthoDB" id="5600418at2759"/>
<feature type="region of interest" description="Disordered" evidence="7">
    <location>
        <begin position="1"/>
        <end position="121"/>
    </location>
</feature>
<dbReference type="AlphaFoldDB" id="A0A484NAT8"/>
<dbReference type="Gene3D" id="3.30.40.10">
    <property type="entry name" value="Zinc/RING finger domain, C3HC4 (zinc finger)"/>
    <property type="match status" value="1"/>
</dbReference>
<feature type="coiled-coil region" evidence="6">
    <location>
        <begin position="190"/>
        <end position="224"/>
    </location>
</feature>
<sequence length="632" mass="70119">MSRPGSISIPDVYIVEDYEGEEFEEGEGEEEDEEEDEEEEEEEEEDGSEEDTDEEEDEVTYTGWPDLSGAGGTTTPSQDDVRGFENTGETTSDAGASQSARSVEKLAGVEDDDGAGEREEWDRSEVDGLFCPICMEAWSSGGNHQICCLPCGHVYGMSCIKKWLDQKKRSGKCPQCNKKCTVRDVRLLYVSQLLAVDEKLQKKIQSLEAKCSSLEKKCVDWSKKETQWQKTEANLQMQIRQLKESKTNVDVWPIEMENRPSKWHIPGSCNYGWHGHFNYFSLKEEMKMEGARFFDIDVSGQVLIIARRLSGMGGIHVLTKMSLLSQHEKQDIHLLPSTKAVKDIHISPYDRLVLVASLGKKLSILSMESNNTILTYDLPTAAWSCSWDVNNPCYIYAGLQNGMVMEFDRRQTMRPVECINGFAVNPIHTMHSILTHPESSSGSRRSILSASSVGLCQWNFGCYEERPHIIPQSDNHGVCISLAYAPSTSDIVASFRPKVVMSGDIGVAASQTMLSPSSSLTEQAVQGSHVVYRIQSNSYHKVGVSCANVSGIRLPKSTIIESDTTEKALFACGDEASCELVLQELPSLKDVMRVQAPRNPVCDVKYTNALGSGGLLSCLRQDSVQLFSARAS</sequence>
<dbReference type="EC" id="2.3.2.27" evidence="2"/>
<dbReference type="PANTHER" id="PTHR16047:SF13">
    <property type="entry name" value="E3 UBIQUITIN-PROTEIN LIGASE RFWD3"/>
    <property type="match status" value="1"/>
</dbReference>
<dbReference type="CDD" id="cd16450">
    <property type="entry name" value="mRING-C3HGC3_RFWD3"/>
    <property type="match status" value="1"/>
</dbReference>
<keyword evidence="5" id="KW-0862">Zinc</keyword>
<feature type="domain" description="RING-type" evidence="8">
    <location>
        <begin position="131"/>
        <end position="177"/>
    </location>
</feature>
<dbReference type="InterPro" id="IPR037381">
    <property type="entry name" value="RFWD3"/>
</dbReference>
<feature type="compositionally biased region" description="Acidic residues" evidence="7">
    <location>
        <begin position="14"/>
        <end position="59"/>
    </location>
</feature>
<evidence type="ECO:0000259" key="8">
    <source>
        <dbReference type="PROSITE" id="PS50089"/>
    </source>
</evidence>
<dbReference type="PANTHER" id="PTHR16047">
    <property type="entry name" value="RFWD3 PROTEIN"/>
    <property type="match status" value="1"/>
</dbReference>
<dbReference type="InterPro" id="IPR056527">
    <property type="entry name" value="WD40_RFWD3"/>
</dbReference>
<dbReference type="GO" id="GO:0036297">
    <property type="term" value="P:interstrand cross-link repair"/>
    <property type="evidence" value="ECO:0007669"/>
    <property type="project" value="InterPro"/>
</dbReference>
<dbReference type="SMART" id="SM00184">
    <property type="entry name" value="RING"/>
    <property type="match status" value="1"/>
</dbReference>
<dbReference type="InterPro" id="IPR013083">
    <property type="entry name" value="Znf_RING/FYVE/PHD"/>
</dbReference>
<feature type="compositionally biased region" description="Polar residues" evidence="7">
    <location>
        <begin position="87"/>
        <end position="101"/>
    </location>
</feature>
<dbReference type="SUPFAM" id="SSF50978">
    <property type="entry name" value="WD40 repeat-like"/>
    <property type="match status" value="1"/>
</dbReference>
<evidence type="ECO:0000256" key="4">
    <source>
        <dbReference type="ARBA" id="ARBA00034306"/>
    </source>
</evidence>